<dbReference type="InterPro" id="IPR029058">
    <property type="entry name" value="AB_hydrolase_fold"/>
</dbReference>
<organism evidence="3 4">
    <name type="scientific">Rosistilla ulvae</name>
    <dbReference type="NCBI Taxonomy" id="1930277"/>
    <lineage>
        <taxon>Bacteria</taxon>
        <taxon>Pseudomonadati</taxon>
        <taxon>Planctomycetota</taxon>
        <taxon>Planctomycetia</taxon>
        <taxon>Pirellulales</taxon>
        <taxon>Pirellulaceae</taxon>
        <taxon>Rosistilla</taxon>
    </lineage>
</organism>
<feature type="domain" description="Fungal lipase-type" evidence="2">
    <location>
        <begin position="81"/>
        <end position="205"/>
    </location>
</feature>
<feature type="region of interest" description="Disordered" evidence="1">
    <location>
        <begin position="276"/>
        <end position="302"/>
    </location>
</feature>
<gene>
    <name evidence="3" type="ORF">EC9_45090</name>
</gene>
<dbReference type="OrthoDB" id="5522031at2"/>
<name>A0A517M600_9BACT</name>
<dbReference type="PANTHER" id="PTHR45856:SF24">
    <property type="entry name" value="FUNGAL LIPASE-LIKE DOMAIN-CONTAINING PROTEIN"/>
    <property type="match status" value="1"/>
</dbReference>
<feature type="compositionally biased region" description="Pro residues" evidence="1">
    <location>
        <begin position="278"/>
        <end position="289"/>
    </location>
</feature>
<dbReference type="EMBL" id="CP036261">
    <property type="protein sequence ID" value="QDS90302.1"/>
    <property type="molecule type" value="Genomic_DNA"/>
</dbReference>
<dbReference type="GO" id="GO:0006629">
    <property type="term" value="P:lipid metabolic process"/>
    <property type="evidence" value="ECO:0007669"/>
    <property type="project" value="InterPro"/>
</dbReference>
<proteinExistence type="predicted"/>
<dbReference type="InterPro" id="IPR051218">
    <property type="entry name" value="Sec_MonoDiacylglyc_Lipase"/>
</dbReference>
<dbReference type="PANTHER" id="PTHR45856">
    <property type="entry name" value="ALPHA/BETA-HYDROLASES SUPERFAMILY PROTEIN"/>
    <property type="match status" value="1"/>
</dbReference>
<evidence type="ECO:0000256" key="1">
    <source>
        <dbReference type="SAM" id="MobiDB-lite"/>
    </source>
</evidence>
<keyword evidence="4" id="KW-1185">Reference proteome</keyword>
<evidence type="ECO:0000313" key="3">
    <source>
        <dbReference type="EMBL" id="QDS90302.1"/>
    </source>
</evidence>
<dbReference type="RefSeq" id="WP_145348135.1">
    <property type="nucleotide sequence ID" value="NZ_CP036261.1"/>
</dbReference>
<dbReference type="Gene3D" id="3.40.50.1820">
    <property type="entry name" value="alpha/beta hydrolase"/>
    <property type="match status" value="1"/>
</dbReference>
<dbReference type="SUPFAM" id="SSF53474">
    <property type="entry name" value="alpha/beta-Hydrolases"/>
    <property type="match status" value="1"/>
</dbReference>
<dbReference type="InterPro" id="IPR002921">
    <property type="entry name" value="Fungal_lipase-type"/>
</dbReference>
<dbReference type="Proteomes" id="UP000319557">
    <property type="component" value="Chromosome"/>
</dbReference>
<dbReference type="AlphaFoldDB" id="A0A517M600"/>
<evidence type="ECO:0000259" key="2">
    <source>
        <dbReference type="Pfam" id="PF01764"/>
    </source>
</evidence>
<dbReference type="CDD" id="cd00519">
    <property type="entry name" value="Lipase_3"/>
    <property type="match status" value="1"/>
</dbReference>
<protein>
    <submittedName>
        <fullName evidence="3">Lipase (Class 3)</fullName>
    </submittedName>
</protein>
<evidence type="ECO:0000313" key="4">
    <source>
        <dbReference type="Proteomes" id="UP000319557"/>
    </source>
</evidence>
<sequence>MPVVIHDQGERPLVVHSELRGPIRQLSFLRRSLLFAELSMLSYNDEREARQAANAIGFSIVKFFDNDGSQAYQFANDYDCVIASRGTEPHEWNDIQADANAATVLAETAGRVHRGFKKEVDDLWPMLETVLKSNDRPLWFCGHSLGGAMATICAGRCFLSYIASNPEELYTFGSPRVGDRRYVNYVKLTHYRWVNNNDIVTRVPPTWLGYRHRGNEIYLDYQGRIRKLEGWWRTQDRLHGFLRGLRKFNIDHFSDHSIHRYIEAILHAMYEEEGISEPPEPAKLSPPTPHLAEGQSNRATQQ</sequence>
<dbReference type="KEGG" id="ruv:EC9_45090"/>
<reference evidence="3 4" key="1">
    <citation type="submission" date="2019-02" db="EMBL/GenBank/DDBJ databases">
        <title>Deep-cultivation of Planctomycetes and their phenomic and genomic characterization uncovers novel biology.</title>
        <authorList>
            <person name="Wiegand S."/>
            <person name="Jogler M."/>
            <person name="Boedeker C."/>
            <person name="Pinto D."/>
            <person name="Vollmers J."/>
            <person name="Rivas-Marin E."/>
            <person name="Kohn T."/>
            <person name="Peeters S.H."/>
            <person name="Heuer A."/>
            <person name="Rast P."/>
            <person name="Oberbeckmann S."/>
            <person name="Bunk B."/>
            <person name="Jeske O."/>
            <person name="Meyerdierks A."/>
            <person name="Storesund J.E."/>
            <person name="Kallscheuer N."/>
            <person name="Luecker S."/>
            <person name="Lage O.M."/>
            <person name="Pohl T."/>
            <person name="Merkel B.J."/>
            <person name="Hornburger P."/>
            <person name="Mueller R.-W."/>
            <person name="Bruemmer F."/>
            <person name="Labrenz M."/>
            <person name="Spormann A.M."/>
            <person name="Op den Camp H."/>
            <person name="Overmann J."/>
            <person name="Amann R."/>
            <person name="Jetten M.S.M."/>
            <person name="Mascher T."/>
            <person name="Medema M.H."/>
            <person name="Devos D.P."/>
            <person name="Kaster A.-K."/>
            <person name="Ovreas L."/>
            <person name="Rohde M."/>
            <person name="Galperin M.Y."/>
            <person name="Jogler C."/>
        </authorList>
    </citation>
    <scope>NUCLEOTIDE SEQUENCE [LARGE SCALE GENOMIC DNA]</scope>
    <source>
        <strain evidence="3 4">EC9</strain>
    </source>
</reference>
<accession>A0A517M600</accession>
<dbReference type="Pfam" id="PF01764">
    <property type="entry name" value="Lipase_3"/>
    <property type="match status" value="1"/>
</dbReference>